<accession>A0A2G9S615</accession>
<evidence type="ECO:0000256" key="1">
    <source>
        <dbReference type="SAM" id="MobiDB-lite"/>
    </source>
</evidence>
<dbReference type="Proteomes" id="UP000228934">
    <property type="component" value="Unassembled WGS sequence"/>
</dbReference>
<evidence type="ECO:0000313" key="2">
    <source>
        <dbReference type="EMBL" id="PIO35629.1"/>
    </source>
</evidence>
<reference evidence="3" key="1">
    <citation type="journal article" date="2017" name="Nat. Commun.">
        <title>The North American bullfrog draft genome provides insight into hormonal regulation of long noncoding RNA.</title>
        <authorList>
            <person name="Hammond S.A."/>
            <person name="Warren R.L."/>
            <person name="Vandervalk B.P."/>
            <person name="Kucuk E."/>
            <person name="Khan H."/>
            <person name="Gibb E.A."/>
            <person name="Pandoh P."/>
            <person name="Kirk H."/>
            <person name="Zhao Y."/>
            <person name="Jones M."/>
            <person name="Mungall A.J."/>
            <person name="Coope R."/>
            <person name="Pleasance S."/>
            <person name="Moore R.A."/>
            <person name="Holt R.A."/>
            <person name="Round J.M."/>
            <person name="Ohora S."/>
            <person name="Walle B.V."/>
            <person name="Veldhoen N."/>
            <person name="Helbing C.C."/>
            <person name="Birol I."/>
        </authorList>
    </citation>
    <scope>NUCLEOTIDE SEQUENCE [LARGE SCALE GENOMIC DNA]</scope>
</reference>
<feature type="compositionally biased region" description="Basic and acidic residues" evidence="1">
    <location>
        <begin position="1"/>
        <end position="11"/>
    </location>
</feature>
<sequence>MQAAKSREVTRLRKVSSADNMTKSTRNAMKQIFIDKSCTKHFLQLYRKVLLSLSKSCSTFLLKALTLDIIQFCGKSTLKR</sequence>
<dbReference type="EMBL" id="KV925880">
    <property type="protein sequence ID" value="PIO35629.1"/>
    <property type="molecule type" value="Genomic_DNA"/>
</dbReference>
<name>A0A2G9S615_AQUCT</name>
<evidence type="ECO:0000313" key="3">
    <source>
        <dbReference type="Proteomes" id="UP000228934"/>
    </source>
</evidence>
<protein>
    <submittedName>
        <fullName evidence="2">Uncharacterized protein</fullName>
    </submittedName>
</protein>
<dbReference type="AlphaFoldDB" id="A0A2G9S615"/>
<gene>
    <name evidence="2" type="ORF">AB205_0189740</name>
</gene>
<organism evidence="2 3">
    <name type="scientific">Aquarana catesbeiana</name>
    <name type="common">American bullfrog</name>
    <name type="synonym">Rana catesbeiana</name>
    <dbReference type="NCBI Taxonomy" id="8400"/>
    <lineage>
        <taxon>Eukaryota</taxon>
        <taxon>Metazoa</taxon>
        <taxon>Chordata</taxon>
        <taxon>Craniata</taxon>
        <taxon>Vertebrata</taxon>
        <taxon>Euteleostomi</taxon>
        <taxon>Amphibia</taxon>
        <taxon>Batrachia</taxon>
        <taxon>Anura</taxon>
        <taxon>Neobatrachia</taxon>
        <taxon>Ranoidea</taxon>
        <taxon>Ranidae</taxon>
        <taxon>Aquarana</taxon>
    </lineage>
</organism>
<proteinExistence type="predicted"/>
<keyword evidence="3" id="KW-1185">Reference proteome</keyword>
<feature type="region of interest" description="Disordered" evidence="1">
    <location>
        <begin position="1"/>
        <end position="23"/>
    </location>
</feature>
<dbReference type="OrthoDB" id="10006997at2759"/>